<gene>
    <name evidence="1" type="ORF">C1E23_11455</name>
</gene>
<sequence length="430" mass="49411">MFRLFCFLFISPLVFAEQKLFEKSADCSVFKDKEQLLVRASSKRLRIEWEELKDDVASKVLTRAFEKLETLDSDYQLRKLFFEKKIEQIKNREVKVIEARLVLNPVKDCKRLSKTIARGEAHKLNNLELNIKSNFKLQVTSPAELLERTLKLNNTNISHEEVFGVKFGQSFKSVEDQFGRFSLVWPMGKDKLALVGRNHAFYFENDFFSGYSYGRSLLPMSIRNRVEIISDDISLEVKGHNDIKIEDGISDSELNLLRQNFHDFKVLLVGDALNEETFLRVESFTVGKINFDLSQSALNCIIANDVNQLPNLGSHSLITFYDKNGKRNLLSGCNQQFTLSARGQLRTIELLEPWSVKNSLLFEDEPFSPFSGWQLFGLEQGATLERLKKLGKIDVFLDMVEFSSMDGAWSGRFYIDNDKLVSGEVDIFAL</sequence>
<dbReference type="EMBL" id="PPSX01000038">
    <property type="protein sequence ID" value="RZQ52969.1"/>
    <property type="molecule type" value="Genomic_DNA"/>
</dbReference>
<dbReference type="AlphaFoldDB" id="A0A4Q7IN45"/>
<accession>A0A4Q7IN45</accession>
<name>A0A4Q7IN45_9GAMM</name>
<dbReference type="RefSeq" id="WP_130255695.1">
    <property type="nucleotide sequence ID" value="NZ_PPSX01000038.1"/>
</dbReference>
<reference evidence="1 2" key="1">
    <citation type="submission" date="2018-01" db="EMBL/GenBank/DDBJ databases">
        <title>Co-occurrence of chitin degradation, pigmentation and bioactivity in marine Pseudoalteromonas.</title>
        <authorList>
            <person name="Paulsen S."/>
            <person name="Gram L."/>
            <person name="Machado H."/>
        </authorList>
    </citation>
    <scope>NUCLEOTIDE SEQUENCE [LARGE SCALE GENOMIC DNA]</scope>
    <source>
        <strain evidence="1 2">S3898</strain>
    </source>
</reference>
<evidence type="ECO:0000313" key="2">
    <source>
        <dbReference type="Proteomes" id="UP000291338"/>
    </source>
</evidence>
<comment type="caution">
    <text evidence="1">The sequence shown here is derived from an EMBL/GenBank/DDBJ whole genome shotgun (WGS) entry which is preliminary data.</text>
</comment>
<evidence type="ECO:0000313" key="1">
    <source>
        <dbReference type="EMBL" id="RZQ52969.1"/>
    </source>
</evidence>
<organism evidence="1 2">
    <name type="scientific">Pseudoalteromonas phenolica</name>
    <dbReference type="NCBI Taxonomy" id="161398"/>
    <lineage>
        <taxon>Bacteria</taxon>
        <taxon>Pseudomonadati</taxon>
        <taxon>Pseudomonadota</taxon>
        <taxon>Gammaproteobacteria</taxon>
        <taxon>Alteromonadales</taxon>
        <taxon>Pseudoalteromonadaceae</taxon>
        <taxon>Pseudoalteromonas</taxon>
    </lineage>
</organism>
<dbReference type="Proteomes" id="UP000291338">
    <property type="component" value="Unassembled WGS sequence"/>
</dbReference>
<protein>
    <submittedName>
        <fullName evidence="1">Uncharacterized protein</fullName>
    </submittedName>
</protein>
<proteinExistence type="predicted"/>